<dbReference type="Pfam" id="PF07727">
    <property type="entry name" value="RVT_2"/>
    <property type="match status" value="1"/>
</dbReference>
<keyword evidence="2" id="KW-0418">Kinase</keyword>
<evidence type="ECO:0000259" key="1">
    <source>
        <dbReference type="Pfam" id="PF07727"/>
    </source>
</evidence>
<gene>
    <name evidence="2" type="ORF">HRI_000754300</name>
</gene>
<feature type="domain" description="Reverse transcriptase Ty1/copia-type" evidence="1">
    <location>
        <begin position="9"/>
        <end position="88"/>
    </location>
</feature>
<evidence type="ECO:0000313" key="3">
    <source>
        <dbReference type="Proteomes" id="UP001165190"/>
    </source>
</evidence>
<dbReference type="AlphaFoldDB" id="A0A9W7LPL7"/>
<comment type="caution">
    <text evidence="2">The sequence shown here is derived from an EMBL/GenBank/DDBJ whole genome shotgun (WGS) entry which is preliminary data.</text>
</comment>
<proteinExistence type="predicted"/>
<sequence>MLDGIVIYLLVYVDDIIITGCDCTDVQAVIDDLHKRFSLKDLGKLSFFLGIEVTYGEDCLVLNQKKYIKDLLQRSGLAKAKALPTPMISNLHLSVTSGSPIDDVTLYRSVVGAL</sequence>
<dbReference type="EMBL" id="BSYR01000009">
    <property type="protein sequence ID" value="GMI70850.1"/>
    <property type="molecule type" value="Genomic_DNA"/>
</dbReference>
<dbReference type="InterPro" id="IPR043502">
    <property type="entry name" value="DNA/RNA_pol_sf"/>
</dbReference>
<dbReference type="GO" id="GO:0016301">
    <property type="term" value="F:kinase activity"/>
    <property type="evidence" value="ECO:0007669"/>
    <property type="project" value="UniProtKB-KW"/>
</dbReference>
<accession>A0A9W7LPL7</accession>
<organism evidence="2 3">
    <name type="scientific">Hibiscus trionum</name>
    <name type="common">Flower of an hour</name>
    <dbReference type="NCBI Taxonomy" id="183268"/>
    <lineage>
        <taxon>Eukaryota</taxon>
        <taxon>Viridiplantae</taxon>
        <taxon>Streptophyta</taxon>
        <taxon>Embryophyta</taxon>
        <taxon>Tracheophyta</taxon>
        <taxon>Spermatophyta</taxon>
        <taxon>Magnoliopsida</taxon>
        <taxon>eudicotyledons</taxon>
        <taxon>Gunneridae</taxon>
        <taxon>Pentapetalae</taxon>
        <taxon>rosids</taxon>
        <taxon>malvids</taxon>
        <taxon>Malvales</taxon>
        <taxon>Malvaceae</taxon>
        <taxon>Malvoideae</taxon>
        <taxon>Hibiscus</taxon>
    </lineage>
</organism>
<reference evidence="2" key="1">
    <citation type="submission" date="2023-05" db="EMBL/GenBank/DDBJ databases">
        <title>Genome and transcriptome analyses reveal genes involved in the formation of fine ridges on petal epidermal cells in Hibiscus trionum.</title>
        <authorList>
            <person name="Koshimizu S."/>
            <person name="Masuda S."/>
            <person name="Ishii T."/>
            <person name="Shirasu K."/>
            <person name="Hoshino A."/>
            <person name="Arita M."/>
        </authorList>
    </citation>
    <scope>NUCLEOTIDE SEQUENCE</scope>
    <source>
        <strain evidence="2">Hamamatsu line</strain>
    </source>
</reference>
<dbReference type="InterPro" id="IPR013103">
    <property type="entry name" value="RVT_2"/>
</dbReference>
<protein>
    <submittedName>
        <fullName evidence="2">Cysteine-rich RLK (RECEPTOR-like protein kinase) 8</fullName>
    </submittedName>
</protein>
<keyword evidence="2" id="KW-0808">Transferase</keyword>
<dbReference type="SUPFAM" id="SSF56672">
    <property type="entry name" value="DNA/RNA polymerases"/>
    <property type="match status" value="1"/>
</dbReference>
<name>A0A9W7LPL7_HIBTR</name>
<evidence type="ECO:0000313" key="2">
    <source>
        <dbReference type="EMBL" id="GMI70850.1"/>
    </source>
</evidence>
<dbReference type="OrthoDB" id="2012657at2759"/>
<dbReference type="Proteomes" id="UP001165190">
    <property type="component" value="Unassembled WGS sequence"/>
</dbReference>
<keyword evidence="3" id="KW-1185">Reference proteome</keyword>